<accession>A0A2T0W2N9</accession>
<evidence type="ECO:0000256" key="1">
    <source>
        <dbReference type="SAM" id="Phobius"/>
    </source>
</evidence>
<keyword evidence="1" id="KW-0472">Membrane</keyword>
<name>A0A2T0W2N9_9RHOB</name>
<proteinExistence type="predicted"/>
<keyword evidence="3" id="KW-1185">Reference proteome</keyword>
<keyword evidence="1" id="KW-0812">Transmembrane</keyword>
<keyword evidence="1" id="KW-1133">Transmembrane helix</keyword>
<dbReference type="RefSeq" id="WP_106354652.1">
    <property type="nucleotide sequence ID" value="NZ_PVTP01000002.1"/>
</dbReference>
<dbReference type="OrthoDB" id="461507at2"/>
<dbReference type="Proteomes" id="UP000238007">
    <property type="component" value="Unassembled WGS sequence"/>
</dbReference>
<sequence>MKTGMTVIGVVLAAVIAVFAYYMIDIDQTQEGALPDVDVSVEGGALPEFDADVGSIEMGQAEVEVEVPDVEVTTTTETIEVPTISIEAPEDDGVLDDDES</sequence>
<evidence type="ECO:0000313" key="3">
    <source>
        <dbReference type="Proteomes" id="UP000238007"/>
    </source>
</evidence>
<gene>
    <name evidence="2" type="ORF">CLV80_10295</name>
</gene>
<protein>
    <submittedName>
        <fullName evidence="2">Uncharacterized protein</fullName>
    </submittedName>
</protein>
<dbReference type="AlphaFoldDB" id="A0A2T0W2N9"/>
<evidence type="ECO:0000313" key="2">
    <source>
        <dbReference type="EMBL" id="PRY79452.1"/>
    </source>
</evidence>
<reference evidence="2 3" key="1">
    <citation type="submission" date="2018-03" db="EMBL/GenBank/DDBJ databases">
        <title>Genomic Encyclopedia of Archaeal and Bacterial Type Strains, Phase II (KMG-II): from individual species to whole genera.</title>
        <authorList>
            <person name="Goeker M."/>
        </authorList>
    </citation>
    <scope>NUCLEOTIDE SEQUENCE [LARGE SCALE GENOMIC DNA]</scope>
    <source>
        <strain evidence="2 3">DSM 101533</strain>
    </source>
</reference>
<feature type="transmembrane region" description="Helical" evidence="1">
    <location>
        <begin position="6"/>
        <end position="24"/>
    </location>
</feature>
<dbReference type="EMBL" id="PVTP01000002">
    <property type="protein sequence ID" value="PRY79452.1"/>
    <property type="molecule type" value="Genomic_DNA"/>
</dbReference>
<organism evidence="2 3">
    <name type="scientific">Yoonia maritima</name>
    <dbReference type="NCBI Taxonomy" id="1435347"/>
    <lineage>
        <taxon>Bacteria</taxon>
        <taxon>Pseudomonadati</taxon>
        <taxon>Pseudomonadota</taxon>
        <taxon>Alphaproteobacteria</taxon>
        <taxon>Rhodobacterales</taxon>
        <taxon>Paracoccaceae</taxon>
        <taxon>Yoonia</taxon>
    </lineage>
</organism>
<comment type="caution">
    <text evidence="2">The sequence shown here is derived from an EMBL/GenBank/DDBJ whole genome shotgun (WGS) entry which is preliminary data.</text>
</comment>